<sequence length="331" mass="36528">MAPGALAAHPLQGGIRGLWRHPQRSRPPFASDQRSRIGGPGKATGRRGVDPGQAKEMDGPPFCIPADGVFCDNCSWMNGTCLDGECEGLHISKEDRAAQRQWPELPSGAAQLIIAAGPERSGSTWLFNAVRLLFKSAHQPLDAFWISTLTDTKLDMRGVGSSQHSHVLIKTHQWSNLWTVERASHVFVTHRDLRGVVASYRRVGWAHTIPDSYVEDHLKWKAIAHKDFAFERIVHSGIQELEALAAALGIVNLVDIHSVNEELKALRPPMSGAPHPITKLWPRHMSPSVLRTLENPQGSKASVAGSQDIDMTEEGSLCKRFPGYMKDYGYM</sequence>
<gene>
    <name evidence="2" type="ORF">OSTQU699_LOCUS263</name>
</gene>
<proteinExistence type="predicted"/>
<evidence type="ECO:0000256" key="1">
    <source>
        <dbReference type="SAM" id="MobiDB-lite"/>
    </source>
</evidence>
<feature type="region of interest" description="Disordered" evidence="1">
    <location>
        <begin position="1"/>
        <end position="56"/>
    </location>
</feature>
<dbReference type="OrthoDB" id="409561at2759"/>
<comment type="caution">
    <text evidence="2">The sequence shown here is derived from an EMBL/GenBank/DDBJ whole genome shotgun (WGS) entry which is preliminary data.</text>
</comment>
<dbReference type="InterPro" id="IPR027417">
    <property type="entry name" value="P-loop_NTPase"/>
</dbReference>
<evidence type="ECO:0000313" key="2">
    <source>
        <dbReference type="EMBL" id="CAD7694903.1"/>
    </source>
</evidence>
<dbReference type="AlphaFoldDB" id="A0A8S1IUB6"/>
<dbReference type="Proteomes" id="UP000708148">
    <property type="component" value="Unassembled WGS sequence"/>
</dbReference>
<dbReference type="SUPFAM" id="SSF52540">
    <property type="entry name" value="P-loop containing nucleoside triphosphate hydrolases"/>
    <property type="match status" value="1"/>
</dbReference>
<reference evidence="2" key="1">
    <citation type="submission" date="2020-12" db="EMBL/GenBank/DDBJ databases">
        <authorList>
            <person name="Iha C."/>
        </authorList>
    </citation>
    <scope>NUCLEOTIDE SEQUENCE</scope>
</reference>
<organism evidence="2 3">
    <name type="scientific">Ostreobium quekettii</name>
    <dbReference type="NCBI Taxonomy" id="121088"/>
    <lineage>
        <taxon>Eukaryota</taxon>
        <taxon>Viridiplantae</taxon>
        <taxon>Chlorophyta</taxon>
        <taxon>core chlorophytes</taxon>
        <taxon>Ulvophyceae</taxon>
        <taxon>TCBD clade</taxon>
        <taxon>Bryopsidales</taxon>
        <taxon>Ostreobineae</taxon>
        <taxon>Ostreobiaceae</taxon>
        <taxon>Ostreobium</taxon>
    </lineage>
</organism>
<accession>A0A8S1IUB6</accession>
<dbReference type="EMBL" id="CAJHUC010000280">
    <property type="protein sequence ID" value="CAD7694903.1"/>
    <property type="molecule type" value="Genomic_DNA"/>
</dbReference>
<protein>
    <submittedName>
        <fullName evidence="2">Uncharacterized protein</fullName>
    </submittedName>
</protein>
<evidence type="ECO:0000313" key="3">
    <source>
        <dbReference type="Proteomes" id="UP000708148"/>
    </source>
</evidence>
<name>A0A8S1IUB6_9CHLO</name>
<feature type="compositionally biased region" description="Basic and acidic residues" evidence="1">
    <location>
        <begin position="47"/>
        <end position="56"/>
    </location>
</feature>
<keyword evidence="3" id="KW-1185">Reference proteome</keyword>